<dbReference type="InterPro" id="IPR052929">
    <property type="entry name" value="RNase_H-like_EbsB-rel"/>
</dbReference>
<dbReference type="GO" id="GO:0003676">
    <property type="term" value="F:nucleic acid binding"/>
    <property type="evidence" value="ECO:0007669"/>
    <property type="project" value="InterPro"/>
</dbReference>
<dbReference type="Pfam" id="PF13456">
    <property type="entry name" value="RVT_3"/>
    <property type="match status" value="1"/>
</dbReference>
<comment type="caution">
    <text evidence="2">The sequence shown here is derived from an EMBL/GenBank/DDBJ whole genome shotgun (WGS) entry which is preliminary data.</text>
</comment>
<dbReference type="AlphaFoldDB" id="A0AAV3PBR3"/>
<feature type="domain" description="RNase H type-1" evidence="1">
    <location>
        <begin position="123"/>
        <end position="183"/>
    </location>
</feature>
<proteinExistence type="predicted"/>
<dbReference type="SUPFAM" id="SSF53098">
    <property type="entry name" value="Ribonuclease H-like"/>
    <property type="match status" value="1"/>
</dbReference>
<dbReference type="PANTHER" id="PTHR47074">
    <property type="entry name" value="BNAC02G40300D PROTEIN"/>
    <property type="match status" value="1"/>
</dbReference>
<dbReference type="InterPro" id="IPR012337">
    <property type="entry name" value="RNaseH-like_sf"/>
</dbReference>
<dbReference type="InterPro" id="IPR002156">
    <property type="entry name" value="RNaseH_domain"/>
</dbReference>
<sequence>MNLALLAKQGWRVASQEASLLFKLLKGRYFRRSSFFNAKLGANPSYGWRSLLEGRNVPSMGVRWNGLAFDDDGIDSGSIWQTGFMLDDSYKVACLMSPVPALQSRGEESASWQRPNQGWLKMNTDASWFQSTGNGAAGCVCRNDNGDFVRARFVQLPFIASPAVAEAMALRIGIGGVLNWKVTQDNLYKS</sequence>
<gene>
    <name evidence="2" type="ORF">LIER_08359</name>
</gene>
<reference evidence="2 3" key="1">
    <citation type="submission" date="2024-01" db="EMBL/GenBank/DDBJ databases">
        <title>The complete chloroplast genome sequence of Lithospermum erythrorhizon: insights into the phylogenetic relationship among Boraginaceae species and the maternal lineages of purple gromwells.</title>
        <authorList>
            <person name="Okada T."/>
            <person name="Watanabe K."/>
        </authorList>
    </citation>
    <scope>NUCLEOTIDE SEQUENCE [LARGE SCALE GENOMIC DNA]</scope>
</reference>
<evidence type="ECO:0000313" key="2">
    <source>
        <dbReference type="EMBL" id="GAA0149095.1"/>
    </source>
</evidence>
<evidence type="ECO:0000259" key="1">
    <source>
        <dbReference type="Pfam" id="PF13456"/>
    </source>
</evidence>
<dbReference type="GO" id="GO:0004523">
    <property type="term" value="F:RNA-DNA hybrid ribonuclease activity"/>
    <property type="evidence" value="ECO:0007669"/>
    <property type="project" value="InterPro"/>
</dbReference>
<accession>A0AAV3PBR3</accession>
<dbReference type="Proteomes" id="UP001454036">
    <property type="component" value="Unassembled WGS sequence"/>
</dbReference>
<protein>
    <recommendedName>
        <fullName evidence="1">RNase H type-1 domain-containing protein</fullName>
    </recommendedName>
</protein>
<evidence type="ECO:0000313" key="3">
    <source>
        <dbReference type="Proteomes" id="UP001454036"/>
    </source>
</evidence>
<dbReference type="PANTHER" id="PTHR47074:SF11">
    <property type="entry name" value="REVERSE TRANSCRIPTASE-LIKE PROTEIN"/>
    <property type="match status" value="1"/>
</dbReference>
<keyword evidence="3" id="KW-1185">Reference proteome</keyword>
<dbReference type="EMBL" id="BAABME010001350">
    <property type="protein sequence ID" value="GAA0149095.1"/>
    <property type="molecule type" value="Genomic_DNA"/>
</dbReference>
<organism evidence="2 3">
    <name type="scientific">Lithospermum erythrorhizon</name>
    <name type="common">Purple gromwell</name>
    <name type="synonym">Lithospermum officinale var. erythrorhizon</name>
    <dbReference type="NCBI Taxonomy" id="34254"/>
    <lineage>
        <taxon>Eukaryota</taxon>
        <taxon>Viridiplantae</taxon>
        <taxon>Streptophyta</taxon>
        <taxon>Embryophyta</taxon>
        <taxon>Tracheophyta</taxon>
        <taxon>Spermatophyta</taxon>
        <taxon>Magnoliopsida</taxon>
        <taxon>eudicotyledons</taxon>
        <taxon>Gunneridae</taxon>
        <taxon>Pentapetalae</taxon>
        <taxon>asterids</taxon>
        <taxon>lamiids</taxon>
        <taxon>Boraginales</taxon>
        <taxon>Boraginaceae</taxon>
        <taxon>Boraginoideae</taxon>
        <taxon>Lithospermeae</taxon>
        <taxon>Lithospermum</taxon>
    </lineage>
</organism>
<name>A0AAV3PBR3_LITER</name>